<dbReference type="RefSeq" id="WP_394382647.1">
    <property type="nucleotide sequence ID" value="NZ_JBIGIB010000002.1"/>
</dbReference>
<dbReference type="PROSITE" id="PS50894">
    <property type="entry name" value="HPT"/>
    <property type="match status" value="1"/>
</dbReference>
<dbReference type="Pfam" id="PF00989">
    <property type="entry name" value="PAS"/>
    <property type="match status" value="2"/>
</dbReference>
<dbReference type="Gene3D" id="3.30.565.10">
    <property type="entry name" value="Histidine kinase-like ATPase, C-terminal domain"/>
    <property type="match status" value="1"/>
</dbReference>
<dbReference type="PROSITE" id="PS50839">
    <property type="entry name" value="CHASE"/>
    <property type="match status" value="1"/>
</dbReference>
<dbReference type="Proteomes" id="UP001606303">
    <property type="component" value="Unassembled WGS sequence"/>
</dbReference>
<evidence type="ECO:0000256" key="6">
    <source>
        <dbReference type="ARBA" id="ARBA00022989"/>
    </source>
</evidence>
<reference evidence="19 20" key="1">
    <citation type="submission" date="2024-08" db="EMBL/GenBank/DDBJ databases">
        <authorList>
            <person name="Lu H."/>
        </authorList>
    </citation>
    <scope>NUCLEOTIDE SEQUENCE [LARGE SCALE GENOMIC DNA]</scope>
    <source>
        <strain evidence="19 20">BYS87W</strain>
    </source>
</reference>
<dbReference type="CDD" id="cd00130">
    <property type="entry name" value="PAS"/>
    <property type="match status" value="4"/>
</dbReference>
<dbReference type="CDD" id="cd16922">
    <property type="entry name" value="HATPase_EvgS-ArcB-TorS-like"/>
    <property type="match status" value="1"/>
</dbReference>
<dbReference type="InterPro" id="IPR013656">
    <property type="entry name" value="PAS_4"/>
</dbReference>
<dbReference type="SMART" id="SM00448">
    <property type="entry name" value="REC"/>
    <property type="match status" value="1"/>
</dbReference>
<sequence>MTGRRPEGDFSTALRAALGVVVLTGLATAGAAAWQARHNQQAVREALQSRAQEATREIQARITRYDAGLRGLRGAVMAAGGRSLRSEQMHAYMLSRDAEREFPGARGLGVVWRVPQADETAFVARARAQGQPDYAVRQFRPHEGERKLVAFAEPLAQNQAAIGLDLASEPARDAATRQAARDGDSVLSEPLTLRIARDGGSSGLMLALPIYRFADPGATPEAREANTMGWTYAVLVARDVLADVGAAHGHVALDLFDLPQGGTGNPRQFIEHTHPGEGHDTEPATTDVEFDIRGRRWLARVHATQDFVAGLRLPPPEAAAASVGGVGLLLAGLTFFWVTARARAGRERLEQARRAAIVEGSDDAIIGATLDGVITEWNGGAERLFGYTATEALGQTVEALLLPPESLSDDLSFRATIARGQRVPPFDALRRHKDGHLIAVSLTAGPILDDQGRCVGMAKTLRDMRAAQQAREALAALNASLEAQVEQRTAELVAALRNNTALLQTLDRFALVAISDRDGRITQPNALFCERSGFSADELIGRTHPTLAAPEHTPAFWAELGQHLLQGDAWRGEICNLDKAGERYWLDSIVAPFLDAQGQIERFISISIDITPIRRLQHEAEQARKAAEDASRFLQEVTDRLPLRISYMDRDHRFRFVNAAQCEAYNLPREALLGQQPRAFVDGTPPPELAAAFHGALAGQSQIFETVIPSRHGELRDYEARLVPDLNAAGEVQGYYAVSTDISERKRAEQALERALTTLRAVLDAATQVSILSVDLNGRITLFNRGAEKLTGYTADEVMGRKAVELLHDPLELEERRAAMQAQLGESVGKNRVFVDDSVVGLPIEWSYCRKDGSRVPVSLAITHIRDDAGALVGLLGIAHDVSARQEFERTLREAIHRANHANQAKSQFLANMSHEIRTPMNAVIGLSYLLERTPLDGDQRGFVTKIQQASKSLLAIINDVLDLSKVEASEMSLEAAPFSLENLLDELAGMLGVQAQDKGIGFSIDRPRDLPEALEGDATRLRQVLTNLLSNAIKFTAQGEVRLQVQAQPLPAAGAANANDPARVALRFVVRDSGIGIAPDALGRIFQPFAQADTSTTRRYGGTGLGLSIVRQLVTLMGGTVAVTSQPGVGSEFTVDLTLRTASADALPLLHAAAPTTPAGLALQGVHVLVADDSELNLEVARRILRLEGATVSVAHDGQAAVQHLIDHPGQVDVVLMDVQMPVLDGHDATRRIRSALGLHTLPVIALTAGVTVGEQQRASAAGMNDVLGKPFDPQELVACLRRHLGERAPATAAPAAPSAEAPAAPPDRAAWLDIPGIDGPDARRRLGGDFTLFCTLLRRLLNDFADVPTAVPLDRDELPRWTRRMHNLKGSAGTLGARELARAAQVAETACGQRNLPEADASFGPLAAQLQALSAAAAPVLSTAEAPVSHSAEPLPAARLAHLLEQLDNGDLGALQLFAELGPALRQRLGAEAFAQVRDQMERLAFSAAAQALQPLLDPAHVPPPAG</sequence>
<evidence type="ECO:0000256" key="10">
    <source>
        <dbReference type="PROSITE-ProRule" id="PRU00169"/>
    </source>
</evidence>
<dbReference type="InterPro" id="IPR013767">
    <property type="entry name" value="PAS_fold"/>
</dbReference>
<dbReference type="Pfam" id="PF02518">
    <property type="entry name" value="HATPase_c"/>
    <property type="match status" value="1"/>
</dbReference>
<dbReference type="CDD" id="cd00082">
    <property type="entry name" value="HisKA"/>
    <property type="match status" value="1"/>
</dbReference>
<keyword evidence="4 10" id="KW-0597">Phosphoprotein</keyword>
<keyword evidence="6 12" id="KW-1133">Transmembrane helix</keyword>
<evidence type="ECO:0000256" key="12">
    <source>
        <dbReference type="SAM" id="Phobius"/>
    </source>
</evidence>
<dbReference type="Pfam" id="PF00512">
    <property type="entry name" value="HisKA"/>
    <property type="match status" value="1"/>
</dbReference>
<feature type="domain" description="Response regulatory" evidence="14">
    <location>
        <begin position="1168"/>
        <end position="1286"/>
    </location>
</feature>
<feature type="coiled-coil region" evidence="11">
    <location>
        <begin position="464"/>
        <end position="498"/>
    </location>
</feature>
<dbReference type="InterPro" id="IPR036890">
    <property type="entry name" value="HATPase_C_sf"/>
</dbReference>
<feature type="domain" description="HPt" evidence="18">
    <location>
        <begin position="1327"/>
        <end position="1440"/>
    </location>
</feature>
<dbReference type="SMART" id="SM01079">
    <property type="entry name" value="CHASE"/>
    <property type="match status" value="1"/>
</dbReference>
<dbReference type="PRINTS" id="PR00344">
    <property type="entry name" value="BCTRLSENSOR"/>
</dbReference>
<keyword evidence="11" id="KW-0175">Coiled coil</keyword>
<dbReference type="Pfam" id="PF08448">
    <property type="entry name" value="PAS_4"/>
    <property type="match status" value="2"/>
</dbReference>
<dbReference type="InterPro" id="IPR036641">
    <property type="entry name" value="HPT_dom_sf"/>
</dbReference>
<gene>
    <name evidence="19" type="ORF">ACG01O_06560</name>
</gene>
<dbReference type="Gene3D" id="3.30.450.350">
    <property type="entry name" value="CHASE domain"/>
    <property type="match status" value="1"/>
</dbReference>
<evidence type="ECO:0000256" key="5">
    <source>
        <dbReference type="ARBA" id="ARBA00022692"/>
    </source>
</evidence>
<dbReference type="Gene3D" id="3.40.50.2300">
    <property type="match status" value="1"/>
</dbReference>
<dbReference type="CDD" id="cd17546">
    <property type="entry name" value="REC_hyHK_CKI1_RcsC-like"/>
    <property type="match status" value="1"/>
</dbReference>
<dbReference type="SMART" id="SM00388">
    <property type="entry name" value="HisKA"/>
    <property type="match status" value="1"/>
</dbReference>
<dbReference type="SUPFAM" id="SSF47384">
    <property type="entry name" value="Homodimeric domain of signal transducing histidine kinase"/>
    <property type="match status" value="1"/>
</dbReference>
<keyword evidence="7" id="KW-0902">Two-component regulatory system</keyword>
<evidence type="ECO:0000256" key="9">
    <source>
        <dbReference type="PROSITE-ProRule" id="PRU00110"/>
    </source>
</evidence>
<evidence type="ECO:0000256" key="7">
    <source>
        <dbReference type="ARBA" id="ARBA00023012"/>
    </source>
</evidence>
<dbReference type="InterPro" id="IPR005467">
    <property type="entry name" value="His_kinase_dom"/>
</dbReference>
<comment type="catalytic activity">
    <reaction evidence="1">
        <text>ATP + protein L-histidine = ADP + protein N-phospho-L-histidine.</text>
        <dbReference type="EC" id="2.7.13.3"/>
    </reaction>
</comment>
<dbReference type="EMBL" id="JBIGIB010000002">
    <property type="protein sequence ID" value="MFG6466261.1"/>
    <property type="molecule type" value="Genomic_DNA"/>
</dbReference>
<dbReference type="PANTHER" id="PTHR45339:SF3">
    <property type="entry name" value="HISTIDINE KINASE"/>
    <property type="match status" value="1"/>
</dbReference>
<dbReference type="PROSITE" id="PS50109">
    <property type="entry name" value="HIS_KIN"/>
    <property type="match status" value="1"/>
</dbReference>
<dbReference type="Gene3D" id="1.20.120.160">
    <property type="entry name" value="HPT domain"/>
    <property type="match status" value="1"/>
</dbReference>
<organism evidence="19 20">
    <name type="scientific">Pelomonas baiyunensis</name>
    <dbReference type="NCBI Taxonomy" id="3299026"/>
    <lineage>
        <taxon>Bacteria</taxon>
        <taxon>Pseudomonadati</taxon>
        <taxon>Pseudomonadota</taxon>
        <taxon>Betaproteobacteria</taxon>
        <taxon>Burkholderiales</taxon>
        <taxon>Sphaerotilaceae</taxon>
        <taxon>Roseateles</taxon>
    </lineage>
</organism>
<evidence type="ECO:0000313" key="19">
    <source>
        <dbReference type="EMBL" id="MFG6466261.1"/>
    </source>
</evidence>
<dbReference type="Pfam" id="PF00072">
    <property type="entry name" value="Response_reg"/>
    <property type="match status" value="1"/>
</dbReference>
<dbReference type="SUPFAM" id="SSF52172">
    <property type="entry name" value="CheY-like"/>
    <property type="match status" value="1"/>
</dbReference>
<feature type="domain" description="PAC" evidence="16">
    <location>
        <begin position="422"/>
        <end position="476"/>
    </location>
</feature>
<dbReference type="InterPro" id="IPR003594">
    <property type="entry name" value="HATPase_dom"/>
</dbReference>
<evidence type="ECO:0000256" key="4">
    <source>
        <dbReference type="ARBA" id="ARBA00022553"/>
    </source>
</evidence>
<dbReference type="SUPFAM" id="SSF55874">
    <property type="entry name" value="ATPase domain of HSP90 chaperone/DNA topoisomerase II/histidine kinase"/>
    <property type="match status" value="1"/>
</dbReference>
<dbReference type="InterPro" id="IPR001789">
    <property type="entry name" value="Sig_transdc_resp-reg_receiver"/>
</dbReference>
<evidence type="ECO:0000259" key="15">
    <source>
        <dbReference type="PROSITE" id="PS50112"/>
    </source>
</evidence>
<dbReference type="Pfam" id="PF03924">
    <property type="entry name" value="CHASE"/>
    <property type="match status" value="1"/>
</dbReference>
<feature type="domain" description="PAC" evidence="16">
    <location>
        <begin position="702"/>
        <end position="754"/>
    </location>
</feature>
<evidence type="ECO:0000256" key="3">
    <source>
        <dbReference type="ARBA" id="ARBA00012438"/>
    </source>
</evidence>
<dbReference type="InterPro" id="IPR004358">
    <property type="entry name" value="Sig_transdc_His_kin-like_C"/>
</dbReference>
<evidence type="ECO:0000259" key="17">
    <source>
        <dbReference type="PROSITE" id="PS50839"/>
    </source>
</evidence>
<evidence type="ECO:0000256" key="1">
    <source>
        <dbReference type="ARBA" id="ARBA00000085"/>
    </source>
</evidence>
<accession>A0ABW7GWB0</accession>
<dbReference type="InterPro" id="IPR001610">
    <property type="entry name" value="PAC"/>
</dbReference>
<dbReference type="InterPro" id="IPR006189">
    <property type="entry name" value="CHASE_dom"/>
</dbReference>
<feature type="domain" description="PAS" evidence="15">
    <location>
        <begin position="755"/>
        <end position="827"/>
    </location>
</feature>
<keyword evidence="20" id="KW-1185">Reference proteome</keyword>
<comment type="subcellular location">
    <subcellularLocation>
        <location evidence="2">Membrane</location>
    </subcellularLocation>
</comment>
<dbReference type="NCBIfam" id="TIGR00229">
    <property type="entry name" value="sensory_box"/>
    <property type="match status" value="4"/>
</dbReference>
<evidence type="ECO:0000313" key="20">
    <source>
        <dbReference type="Proteomes" id="UP001606303"/>
    </source>
</evidence>
<dbReference type="SMART" id="SM00091">
    <property type="entry name" value="PAS"/>
    <property type="match status" value="4"/>
</dbReference>
<dbReference type="PROSITE" id="PS50113">
    <property type="entry name" value="PAC"/>
    <property type="match status" value="4"/>
</dbReference>
<feature type="domain" description="PAS" evidence="15">
    <location>
        <begin position="350"/>
        <end position="406"/>
    </location>
</feature>
<dbReference type="Gene3D" id="1.10.287.130">
    <property type="match status" value="1"/>
</dbReference>
<feature type="domain" description="PAC" evidence="16">
    <location>
        <begin position="570"/>
        <end position="622"/>
    </location>
</feature>
<evidence type="ECO:0000256" key="11">
    <source>
        <dbReference type="SAM" id="Coils"/>
    </source>
</evidence>
<dbReference type="InterPro" id="IPR003661">
    <property type="entry name" value="HisK_dim/P_dom"/>
</dbReference>
<feature type="modified residue" description="4-aspartylphosphate" evidence="10">
    <location>
        <position position="1219"/>
    </location>
</feature>
<dbReference type="SMART" id="SM00086">
    <property type="entry name" value="PAC"/>
    <property type="match status" value="4"/>
</dbReference>
<dbReference type="InterPro" id="IPR008207">
    <property type="entry name" value="Sig_transdc_His_kin_Hpt_dom"/>
</dbReference>
<dbReference type="PROSITE" id="PS50112">
    <property type="entry name" value="PAS"/>
    <property type="match status" value="3"/>
</dbReference>
<feature type="transmembrane region" description="Helical" evidence="12">
    <location>
        <begin position="12"/>
        <end position="34"/>
    </location>
</feature>
<dbReference type="PANTHER" id="PTHR45339">
    <property type="entry name" value="HYBRID SIGNAL TRANSDUCTION HISTIDINE KINASE J"/>
    <property type="match status" value="1"/>
</dbReference>
<comment type="caution">
    <text evidence="19">The sequence shown here is derived from an EMBL/GenBank/DDBJ whole genome shotgun (WGS) entry which is preliminary data.</text>
</comment>
<feature type="domain" description="PAC" evidence="16">
    <location>
        <begin position="842"/>
        <end position="894"/>
    </location>
</feature>
<feature type="domain" description="PAS" evidence="15">
    <location>
        <begin position="512"/>
        <end position="543"/>
    </location>
</feature>
<dbReference type="SUPFAM" id="SSF47226">
    <property type="entry name" value="Histidine-containing phosphotransfer domain, HPT domain"/>
    <property type="match status" value="1"/>
</dbReference>
<keyword evidence="5 12" id="KW-0812">Transmembrane</keyword>
<dbReference type="InterPro" id="IPR036097">
    <property type="entry name" value="HisK_dim/P_sf"/>
</dbReference>
<dbReference type="PROSITE" id="PS50110">
    <property type="entry name" value="RESPONSE_REGULATORY"/>
    <property type="match status" value="1"/>
</dbReference>
<evidence type="ECO:0000256" key="8">
    <source>
        <dbReference type="ARBA" id="ARBA00023136"/>
    </source>
</evidence>
<dbReference type="SMART" id="SM00387">
    <property type="entry name" value="HATPase_c"/>
    <property type="match status" value="1"/>
</dbReference>
<keyword evidence="8 12" id="KW-0472">Membrane</keyword>
<proteinExistence type="predicted"/>
<evidence type="ECO:0000259" key="13">
    <source>
        <dbReference type="PROSITE" id="PS50109"/>
    </source>
</evidence>
<protein>
    <recommendedName>
        <fullName evidence="3">histidine kinase</fullName>
        <ecNumber evidence="3">2.7.13.3</ecNumber>
    </recommendedName>
</protein>
<evidence type="ECO:0000256" key="2">
    <source>
        <dbReference type="ARBA" id="ARBA00004370"/>
    </source>
</evidence>
<dbReference type="Gene3D" id="3.30.450.20">
    <property type="entry name" value="PAS domain"/>
    <property type="match status" value="4"/>
</dbReference>
<dbReference type="InterPro" id="IPR035965">
    <property type="entry name" value="PAS-like_dom_sf"/>
</dbReference>
<dbReference type="InterPro" id="IPR000014">
    <property type="entry name" value="PAS"/>
</dbReference>
<name>A0ABW7GWB0_9BURK</name>
<dbReference type="SUPFAM" id="SSF55785">
    <property type="entry name" value="PYP-like sensor domain (PAS domain)"/>
    <property type="match status" value="4"/>
</dbReference>
<dbReference type="Pfam" id="PF01627">
    <property type="entry name" value="Hpt"/>
    <property type="match status" value="1"/>
</dbReference>
<dbReference type="InterPro" id="IPR011006">
    <property type="entry name" value="CheY-like_superfamily"/>
</dbReference>
<dbReference type="EC" id="2.7.13.3" evidence="3"/>
<dbReference type="InterPro" id="IPR000700">
    <property type="entry name" value="PAS-assoc_C"/>
</dbReference>
<evidence type="ECO:0000259" key="16">
    <source>
        <dbReference type="PROSITE" id="PS50113"/>
    </source>
</evidence>
<feature type="modified residue" description="Phosphohistidine" evidence="9">
    <location>
        <position position="1368"/>
    </location>
</feature>
<evidence type="ECO:0000259" key="18">
    <source>
        <dbReference type="PROSITE" id="PS50894"/>
    </source>
</evidence>
<feature type="domain" description="Histidine kinase" evidence="13">
    <location>
        <begin position="912"/>
        <end position="1142"/>
    </location>
</feature>
<dbReference type="InterPro" id="IPR042240">
    <property type="entry name" value="CHASE_sf"/>
</dbReference>
<feature type="domain" description="CHASE" evidence="17">
    <location>
        <begin position="149"/>
        <end position="244"/>
    </location>
</feature>
<evidence type="ECO:0000259" key="14">
    <source>
        <dbReference type="PROSITE" id="PS50110"/>
    </source>
</evidence>